<dbReference type="SUPFAM" id="SSF57625">
    <property type="entry name" value="Invertebrate chitin-binding proteins"/>
    <property type="match status" value="1"/>
</dbReference>
<proteinExistence type="predicted"/>
<feature type="chain" id="PRO_5013334704" description="Chitin-binding type-2 domain-containing protein" evidence="1">
    <location>
        <begin position="16"/>
        <end position="291"/>
    </location>
</feature>
<evidence type="ECO:0000256" key="1">
    <source>
        <dbReference type="SAM" id="SignalP"/>
    </source>
</evidence>
<evidence type="ECO:0000313" key="4">
    <source>
        <dbReference type="Proteomes" id="UP000092461"/>
    </source>
</evidence>
<dbReference type="SMART" id="SM00494">
    <property type="entry name" value="ChtBD2"/>
    <property type="match status" value="2"/>
</dbReference>
<dbReference type="AlphaFoldDB" id="A0A1B0CTK6"/>
<protein>
    <recommendedName>
        <fullName evidence="2">Chitin-binding type-2 domain-containing protein</fullName>
    </recommendedName>
</protein>
<dbReference type="Proteomes" id="UP000092461">
    <property type="component" value="Unassembled WGS sequence"/>
</dbReference>
<dbReference type="VEuPathDB" id="VectorBase:LLONM1_005492"/>
<dbReference type="VEuPathDB" id="VectorBase:LLOJ008206"/>
<dbReference type="Pfam" id="PF01607">
    <property type="entry name" value="CBM_14"/>
    <property type="match status" value="1"/>
</dbReference>
<accession>A0A1B0CTK6</accession>
<evidence type="ECO:0000259" key="2">
    <source>
        <dbReference type="PROSITE" id="PS50940"/>
    </source>
</evidence>
<dbReference type="GO" id="GO:0008061">
    <property type="term" value="F:chitin binding"/>
    <property type="evidence" value="ECO:0007669"/>
    <property type="project" value="InterPro"/>
</dbReference>
<dbReference type="InterPro" id="IPR002557">
    <property type="entry name" value="Chitin-bd_dom"/>
</dbReference>
<dbReference type="PROSITE" id="PS50940">
    <property type="entry name" value="CHIT_BIND_II"/>
    <property type="match status" value="1"/>
</dbReference>
<dbReference type="EnsemblMetazoa" id="LLOJ008206-RA">
    <property type="protein sequence ID" value="LLOJ008206-PA"/>
    <property type="gene ID" value="LLOJ008206"/>
</dbReference>
<reference evidence="3" key="1">
    <citation type="submission" date="2020-05" db="UniProtKB">
        <authorList>
            <consortium name="EnsemblMetazoa"/>
        </authorList>
    </citation>
    <scope>IDENTIFICATION</scope>
    <source>
        <strain evidence="3">Jacobina</strain>
    </source>
</reference>
<dbReference type="InterPro" id="IPR036508">
    <property type="entry name" value="Chitin-bd_dom_sf"/>
</dbReference>
<dbReference type="GO" id="GO:0005576">
    <property type="term" value="C:extracellular region"/>
    <property type="evidence" value="ECO:0007669"/>
    <property type="project" value="InterPro"/>
</dbReference>
<feature type="domain" description="Chitin-binding type-2" evidence="2">
    <location>
        <begin position="121"/>
        <end position="178"/>
    </location>
</feature>
<feature type="signal peptide" evidence="1">
    <location>
        <begin position="1"/>
        <end position="15"/>
    </location>
</feature>
<dbReference type="EMBL" id="AJWK01027756">
    <property type="status" value="NOT_ANNOTATED_CDS"/>
    <property type="molecule type" value="Genomic_DNA"/>
</dbReference>
<sequence>MFFIGFLLLFVAVDATNEATPLKAQHASPNQPQIISKANIPINPAVIETFQNCSGRWDSYCYDCRTIVICAGEEQPIFQGTCPSSEPYCDYVGHSSAQRCVASMQDTYMEQMCNNQPDMITQRCTGYGYYPDVNDARKYYYCDGPGTTYPNVYTCPEDTVFDTKLHNCKRIIPFDCNGKQNEFVLHGTNPAYYAYCRVNGASSEIIPYKCRDDQNFAYNLRTNACEYQCKEEGHFVDRESCEHYYECYRTGNSLSYRRVRCAMMGMEYFSKEQGRCVADNGYSCYPEVGYN</sequence>
<name>A0A1B0CTK6_LUTLO</name>
<dbReference type="Gene3D" id="2.170.140.10">
    <property type="entry name" value="Chitin binding domain"/>
    <property type="match status" value="1"/>
</dbReference>
<evidence type="ECO:0000313" key="3">
    <source>
        <dbReference type="EnsemblMetazoa" id="LLOJ008206-PA"/>
    </source>
</evidence>
<organism evidence="3 4">
    <name type="scientific">Lutzomyia longipalpis</name>
    <name type="common">Sand fly</name>
    <dbReference type="NCBI Taxonomy" id="7200"/>
    <lineage>
        <taxon>Eukaryota</taxon>
        <taxon>Metazoa</taxon>
        <taxon>Ecdysozoa</taxon>
        <taxon>Arthropoda</taxon>
        <taxon>Hexapoda</taxon>
        <taxon>Insecta</taxon>
        <taxon>Pterygota</taxon>
        <taxon>Neoptera</taxon>
        <taxon>Endopterygota</taxon>
        <taxon>Diptera</taxon>
        <taxon>Nematocera</taxon>
        <taxon>Psychodoidea</taxon>
        <taxon>Psychodidae</taxon>
        <taxon>Lutzomyia</taxon>
        <taxon>Lutzomyia</taxon>
    </lineage>
</organism>
<keyword evidence="4" id="KW-1185">Reference proteome</keyword>
<keyword evidence="1" id="KW-0732">Signal</keyword>